<sequence>MPGSTASLLSRWTSWRRVNGFTVVLDAVILLVLVIVLAATSHVLAAIGCVLAAANLALDSLALVRSRRP</sequence>
<organism evidence="1 2">
    <name type="scientific">Streptacidiphilus alkalitolerans</name>
    <dbReference type="NCBI Taxonomy" id="3342712"/>
    <lineage>
        <taxon>Bacteria</taxon>
        <taxon>Bacillati</taxon>
        <taxon>Actinomycetota</taxon>
        <taxon>Actinomycetes</taxon>
        <taxon>Kitasatosporales</taxon>
        <taxon>Streptomycetaceae</taxon>
        <taxon>Streptacidiphilus</taxon>
    </lineage>
</organism>
<keyword evidence="2" id="KW-1185">Reference proteome</keyword>
<dbReference type="Proteomes" id="UP001592582">
    <property type="component" value="Unassembled WGS sequence"/>
</dbReference>
<comment type="caution">
    <text evidence="1">The sequence shown here is derived from an EMBL/GenBank/DDBJ whole genome shotgun (WGS) entry which is preliminary data.</text>
</comment>
<evidence type="ECO:0000313" key="2">
    <source>
        <dbReference type="Proteomes" id="UP001592582"/>
    </source>
</evidence>
<name>A0ABV6V4W1_9ACTN</name>
<accession>A0ABV6V4W1</accession>
<proteinExistence type="predicted"/>
<evidence type="ECO:0000313" key="1">
    <source>
        <dbReference type="EMBL" id="MFC1408651.1"/>
    </source>
</evidence>
<gene>
    <name evidence="1" type="ORF">ACEZDG_05085</name>
</gene>
<dbReference type="EMBL" id="JBHEZX010000002">
    <property type="protein sequence ID" value="MFC1408651.1"/>
    <property type="molecule type" value="Genomic_DNA"/>
</dbReference>
<reference evidence="1 2" key="1">
    <citation type="submission" date="2024-09" db="EMBL/GenBank/DDBJ databases">
        <authorList>
            <person name="Lee S.D."/>
        </authorList>
    </citation>
    <scope>NUCLEOTIDE SEQUENCE [LARGE SCALE GENOMIC DNA]</scope>
    <source>
        <strain evidence="1 2">N1-1</strain>
    </source>
</reference>
<protein>
    <submittedName>
        <fullName evidence="1">Uncharacterized protein</fullName>
    </submittedName>
</protein>